<dbReference type="Gene3D" id="3.30.1120.70">
    <property type="match status" value="1"/>
</dbReference>
<organism evidence="2 3">
    <name type="scientific">Brevibacterium otitidis</name>
    <dbReference type="NCBI Taxonomy" id="53364"/>
    <lineage>
        <taxon>Bacteria</taxon>
        <taxon>Bacillati</taxon>
        <taxon>Actinomycetota</taxon>
        <taxon>Actinomycetes</taxon>
        <taxon>Micrococcales</taxon>
        <taxon>Brevibacteriaceae</taxon>
        <taxon>Brevibacterium</taxon>
    </lineage>
</organism>
<accession>A0ABV5WZ02</accession>
<dbReference type="InterPro" id="IPR006944">
    <property type="entry name" value="Phage/GTA_portal"/>
</dbReference>
<reference evidence="2 3" key="1">
    <citation type="submission" date="2024-09" db="EMBL/GenBank/DDBJ databases">
        <authorList>
            <person name="Sun Q."/>
            <person name="Mori K."/>
        </authorList>
    </citation>
    <scope>NUCLEOTIDE SEQUENCE [LARGE SCALE GENOMIC DNA]</scope>
    <source>
        <strain evidence="2 3">JCM 11683</strain>
    </source>
</reference>
<gene>
    <name evidence="2" type="ORF">ACFFN1_03000</name>
</gene>
<dbReference type="RefSeq" id="WP_376838470.1">
    <property type="nucleotide sequence ID" value="NZ_JBHMAU010000025.1"/>
</dbReference>
<keyword evidence="3" id="KW-1185">Reference proteome</keyword>
<dbReference type="NCBIfam" id="TIGR01537">
    <property type="entry name" value="portal_HK97"/>
    <property type="match status" value="1"/>
</dbReference>
<proteinExistence type="predicted"/>
<dbReference type="EMBL" id="JBHMAU010000025">
    <property type="protein sequence ID" value="MFB9775385.1"/>
    <property type="molecule type" value="Genomic_DNA"/>
</dbReference>
<dbReference type="Gene3D" id="3.40.140.120">
    <property type="match status" value="1"/>
</dbReference>
<dbReference type="InterPro" id="IPR006427">
    <property type="entry name" value="Portal_HK97"/>
</dbReference>
<sequence length="389" mass="42638">MSFTQWIIDRIAGGALTRAAESVATPPGVLPPPRRAAGSTVTSAEATSVPAVYRAVQILATSAGQLSLDVERRGSVIAETTSLVRRPNVDMSRAEFIESVVISLALTGNAYLMRHTHAGETINLEPLNPHHVHVTVDDHKRVTYHYEGKTYDRTRIQHLKLLPGLPGTLTGLGPIQAAQSTLRSTLDMREHLSRWFVDTGQPSGILTSDQAITGDEAAAIRNRWNGLDDDGQPLDQTANPTGIKTLGKGFDYKPILLTPKDALWIDAQAFSVTEVARLFGVPSSLMLVTLDGNSQTYSNVEQDWLAFVRFTLMAYLRRIEDALTEFTPRGQTVRFNIETLLRSDTKTRYEAHQLALTAGFMTVDEVRAIENLPTLDPADLPTAKDISNA</sequence>
<dbReference type="Pfam" id="PF04860">
    <property type="entry name" value="Phage_portal"/>
    <property type="match status" value="1"/>
</dbReference>
<evidence type="ECO:0000313" key="2">
    <source>
        <dbReference type="EMBL" id="MFB9775385.1"/>
    </source>
</evidence>
<dbReference type="Gene3D" id="1.20.1270.210">
    <property type="match status" value="1"/>
</dbReference>
<dbReference type="Proteomes" id="UP001589707">
    <property type="component" value="Unassembled WGS sequence"/>
</dbReference>
<comment type="caution">
    <text evidence="2">The sequence shown here is derived from an EMBL/GenBank/DDBJ whole genome shotgun (WGS) entry which is preliminary data.</text>
</comment>
<protein>
    <submittedName>
        <fullName evidence="2">Phage portal protein</fullName>
    </submittedName>
</protein>
<evidence type="ECO:0000256" key="1">
    <source>
        <dbReference type="SAM" id="MobiDB-lite"/>
    </source>
</evidence>
<name>A0ABV5WZ02_9MICO</name>
<evidence type="ECO:0000313" key="3">
    <source>
        <dbReference type="Proteomes" id="UP001589707"/>
    </source>
</evidence>
<feature type="region of interest" description="Disordered" evidence="1">
    <location>
        <begin position="23"/>
        <end position="42"/>
    </location>
</feature>